<keyword evidence="10" id="KW-1133">Transmembrane helix</keyword>
<dbReference type="InterPro" id="IPR003661">
    <property type="entry name" value="HisK_dim/P_dom"/>
</dbReference>
<comment type="caution">
    <text evidence="12">The sequence shown here is derived from an EMBL/GenBank/DDBJ whole genome shotgun (WGS) entry which is preliminary data.</text>
</comment>
<keyword evidence="13" id="KW-1185">Reference proteome</keyword>
<dbReference type="PANTHER" id="PTHR42878">
    <property type="entry name" value="TWO-COMPONENT HISTIDINE KINASE"/>
    <property type="match status" value="1"/>
</dbReference>
<reference evidence="13" key="1">
    <citation type="journal article" date="2019" name="Int. J. Syst. Evol. Microbiol.">
        <title>The Global Catalogue of Microorganisms (GCM) 10K type strain sequencing project: providing services to taxonomists for standard genome sequencing and annotation.</title>
        <authorList>
            <consortium name="The Broad Institute Genomics Platform"/>
            <consortium name="The Broad Institute Genome Sequencing Center for Infectious Disease"/>
            <person name="Wu L."/>
            <person name="Ma J."/>
        </authorList>
    </citation>
    <scope>NUCLEOTIDE SEQUENCE [LARGE SCALE GENOMIC DNA]</scope>
    <source>
        <strain evidence="13">JCM 31406</strain>
    </source>
</reference>
<dbReference type="InterPro" id="IPR036890">
    <property type="entry name" value="HATPase_C_sf"/>
</dbReference>
<feature type="region of interest" description="Disordered" evidence="9">
    <location>
        <begin position="1"/>
        <end position="30"/>
    </location>
</feature>
<evidence type="ECO:0000313" key="13">
    <source>
        <dbReference type="Proteomes" id="UP000620633"/>
    </source>
</evidence>
<dbReference type="EMBL" id="BMQO01000002">
    <property type="protein sequence ID" value="GGS20539.1"/>
    <property type="molecule type" value="Genomic_DNA"/>
</dbReference>
<dbReference type="Proteomes" id="UP000620633">
    <property type="component" value="Unassembled WGS sequence"/>
</dbReference>
<evidence type="ECO:0000256" key="3">
    <source>
        <dbReference type="ARBA" id="ARBA00022553"/>
    </source>
</evidence>
<gene>
    <name evidence="12" type="ORF">GCM10008961_10230</name>
</gene>
<keyword evidence="6" id="KW-0418">Kinase</keyword>
<dbReference type="SMART" id="SM00387">
    <property type="entry name" value="HATPase_c"/>
    <property type="match status" value="1"/>
</dbReference>
<dbReference type="CDD" id="cd00075">
    <property type="entry name" value="HATPase"/>
    <property type="match status" value="1"/>
</dbReference>
<dbReference type="SUPFAM" id="SSF55874">
    <property type="entry name" value="ATPase domain of HSP90 chaperone/DNA topoisomerase II/histidine kinase"/>
    <property type="match status" value="1"/>
</dbReference>
<dbReference type="EC" id="2.7.13.3" evidence="2"/>
<evidence type="ECO:0000256" key="5">
    <source>
        <dbReference type="ARBA" id="ARBA00022741"/>
    </source>
</evidence>
<keyword evidence="5" id="KW-0547">Nucleotide-binding</keyword>
<comment type="catalytic activity">
    <reaction evidence="1">
        <text>ATP + protein L-histidine = ADP + protein N-phospho-L-histidine.</text>
        <dbReference type="EC" id="2.7.13.3"/>
    </reaction>
</comment>
<dbReference type="InterPro" id="IPR004358">
    <property type="entry name" value="Sig_transdc_His_kin-like_C"/>
</dbReference>
<dbReference type="Pfam" id="PF02518">
    <property type="entry name" value="HATPase_c"/>
    <property type="match status" value="1"/>
</dbReference>
<feature type="domain" description="Histidine kinase" evidence="11">
    <location>
        <begin position="230"/>
        <end position="429"/>
    </location>
</feature>
<dbReference type="InterPro" id="IPR003594">
    <property type="entry name" value="HATPase_dom"/>
</dbReference>
<dbReference type="InterPro" id="IPR050351">
    <property type="entry name" value="BphY/WalK/GraS-like"/>
</dbReference>
<evidence type="ECO:0000256" key="7">
    <source>
        <dbReference type="ARBA" id="ARBA00022840"/>
    </source>
</evidence>
<dbReference type="CDD" id="cd00082">
    <property type="entry name" value="HisKA"/>
    <property type="match status" value="1"/>
</dbReference>
<organism evidence="12 13">
    <name type="scientific">Deinococcus knuensis</name>
    <dbReference type="NCBI Taxonomy" id="1837380"/>
    <lineage>
        <taxon>Bacteria</taxon>
        <taxon>Thermotogati</taxon>
        <taxon>Deinococcota</taxon>
        <taxon>Deinococci</taxon>
        <taxon>Deinococcales</taxon>
        <taxon>Deinococcaceae</taxon>
        <taxon>Deinococcus</taxon>
    </lineage>
</organism>
<protein>
    <recommendedName>
        <fullName evidence="2">histidine kinase</fullName>
        <ecNumber evidence="2">2.7.13.3</ecNumber>
    </recommendedName>
</protein>
<dbReference type="RefSeq" id="WP_189099604.1">
    <property type="nucleotide sequence ID" value="NZ_BMQO01000002.1"/>
</dbReference>
<keyword evidence="8" id="KW-0902">Two-component regulatory system</keyword>
<dbReference type="SUPFAM" id="SSF47384">
    <property type="entry name" value="Homodimeric domain of signal transducing histidine kinase"/>
    <property type="match status" value="1"/>
</dbReference>
<evidence type="ECO:0000256" key="2">
    <source>
        <dbReference type="ARBA" id="ARBA00012438"/>
    </source>
</evidence>
<name>A0ABQ2SFV9_9DEIO</name>
<dbReference type="InterPro" id="IPR005467">
    <property type="entry name" value="His_kinase_dom"/>
</dbReference>
<dbReference type="InterPro" id="IPR036097">
    <property type="entry name" value="HisK_dim/P_sf"/>
</dbReference>
<dbReference type="Gene3D" id="3.30.565.10">
    <property type="entry name" value="Histidine kinase-like ATPase, C-terminal domain"/>
    <property type="match status" value="1"/>
</dbReference>
<evidence type="ECO:0000256" key="4">
    <source>
        <dbReference type="ARBA" id="ARBA00022679"/>
    </source>
</evidence>
<evidence type="ECO:0000256" key="8">
    <source>
        <dbReference type="ARBA" id="ARBA00023012"/>
    </source>
</evidence>
<evidence type="ECO:0000256" key="1">
    <source>
        <dbReference type="ARBA" id="ARBA00000085"/>
    </source>
</evidence>
<keyword evidence="4" id="KW-0808">Transferase</keyword>
<evidence type="ECO:0000256" key="9">
    <source>
        <dbReference type="SAM" id="MobiDB-lite"/>
    </source>
</evidence>
<accession>A0ABQ2SFV9</accession>
<dbReference type="Gene3D" id="1.10.287.130">
    <property type="match status" value="1"/>
</dbReference>
<keyword evidence="10" id="KW-0472">Membrane</keyword>
<feature type="transmembrane region" description="Helical" evidence="10">
    <location>
        <begin position="41"/>
        <end position="61"/>
    </location>
</feature>
<keyword evidence="7" id="KW-0067">ATP-binding</keyword>
<dbReference type="PRINTS" id="PR00344">
    <property type="entry name" value="BCTRLSENSOR"/>
</dbReference>
<proteinExistence type="predicted"/>
<sequence length="448" mass="49163">MTTRTPTPPDPPPVASHPASQGPPGGPRDRRALWSPRLLTLLREVALTALPALLTAALLLLGTRPAYDALKNTGTGWTPYAYQALTQDVLQYQVIRLQPGVSAEEIESWAGIALSSAGNRAQFGLLDDVERIGERRLSVVERNLLQNTDASVARAAREVVGLNAQATEYAKSLGVRYQQELQRLRFVMIGSALLLGTLSALLILRVLLMWRDETRRARRREQRQLEALNLASHEMRRPLQTLMLASDLLRHADAPDQRQRLLAMIEDSATQISSRADLTRLNDLYLDVTLNVQRTDLSALLRRFSSGRVHVITPPGPVMWPADPNRARQMIENLTENALKYTPGLVEVTLTTTPHGPQVQVRDFGPGLSAELQARVFLPYERGPDSLVGGQGLGLPLVRRYARAHGGDVSISHAPDGGLIMTITFGEPEAHLSGPARSAAPRPRLTGD</sequence>
<feature type="transmembrane region" description="Helical" evidence="10">
    <location>
        <begin position="186"/>
        <end position="210"/>
    </location>
</feature>
<evidence type="ECO:0000256" key="6">
    <source>
        <dbReference type="ARBA" id="ARBA00022777"/>
    </source>
</evidence>
<feature type="compositionally biased region" description="Pro residues" evidence="9">
    <location>
        <begin position="1"/>
        <end position="15"/>
    </location>
</feature>
<evidence type="ECO:0000259" key="11">
    <source>
        <dbReference type="PROSITE" id="PS50109"/>
    </source>
</evidence>
<dbReference type="PROSITE" id="PS50109">
    <property type="entry name" value="HIS_KIN"/>
    <property type="match status" value="1"/>
</dbReference>
<evidence type="ECO:0000256" key="10">
    <source>
        <dbReference type="SAM" id="Phobius"/>
    </source>
</evidence>
<evidence type="ECO:0000313" key="12">
    <source>
        <dbReference type="EMBL" id="GGS20539.1"/>
    </source>
</evidence>
<keyword evidence="10" id="KW-0812">Transmembrane</keyword>
<dbReference type="PANTHER" id="PTHR42878:SF7">
    <property type="entry name" value="SENSOR HISTIDINE KINASE GLRK"/>
    <property type="match status" value="1"/>
</dbReference>
<keyword evidence="3" id="KW-0597">Phosphoprotein</keyword>